<evidence type="ECO:0000313" key="3">
    <source>
        <dbReference type="Proteomes" id="UP000192276"/>
    </source>
</evidence>
<accession>A0A1V9EGR6</accession>
<protein>
    <recommendedName>
        <fullName evidence="1">TPM domain-containing protein</fullName>
    </recommendedName>
</protein>
<dbReference type="Pfam" id="PF04536">
    <property type="entry name" value="TPM_phosphatase"/>
    <property type="match status" value="1"/>
</dbReference>
<proteinExistence type="predicted"/>
<dbReference type="Proteomes" id="UP000192276">
    <property type="component" value="Unassembled WGS sequence"/>
</dbReference>
<keyword evidence="3" id="KW-1185">Reference proteome</keyword>
<organism evidence="2 3">
    <name type="scientific">Niastella populi</name>
    <dbReference type="NCBI Taxonomy" id="550983"/>
    <lineage>
        <taxon>Bacteria</taxon>
        <taxon>Pseudomonadati</taxon>
        <taxon>Bacteroidota</taxon>
        <taxon>Chitinophagia</taxon>
        <taxon>Chitinophagales</taxon>
        <taxon>Chitinophagaceae</taxon>
        <taxon>Niastella</taxon>
    </lineage>
</organism>
<dbReference type="STRING" id="550983.A4R26_32400"/>
<dbReference type="EMBL" id="LWBP01000257">
    <property type="protein sequence ID" value="OQP45252.1"/>
    <property type="molecule type" value="Genomic_DNA"/>
</dbReference>
<dbReference type="AlphaFoldDB" id="A0A1V9EGR6"/>
<dbReference type="PANTHER" id="PTHR30373">
    <property type="entry name" value="UPF0603 PROTEIN YGCG"/>
    <property type="match status" value="1"/>
</dbReference>
<dbReference type="OrthoDB" id="9786161at2"/>
<reference evidence="3" key="1">
    <citation type="submission" date="2016-04" db="EMBL/GenBank/DDBJ databases">
        <authorList>
            <person name="Chen L."/>
            <person name="Zhuang W."/>
            <person name="Wang G."/>
        </authorList>
    </citation>
    <scope>NUCLEOTIDE SEQUENCE [LARGE SCALE GENOMIC DNA]</scope>
    <source>
        <strain evidence="3">208</strain>
    </source>
</reference>
<evidence type="ECO:0000259" key="1">
    <source>
        <dbReference type="Pfam" id="PF04536"/>
    </source>
</evidence>
<dbReference type="RefSeq" id="WP_081171728.1">
    <property type="nucleotide sequence ID" value="NZ_LWBP01000257.1"/>
</dbReference>
<sequence length="153" mass="17568">MAFFPFSKRKQFFSNDEQERIVSAIRNAEQQTSGEIRVYTESRCRFVDPLDRAAEIFWGLKMDLTKDRNGVLIYVAMKDHQFAILADQGIHEKVGQSFWNQEVAVMQKHFANAHPAEAIEAVVNDVGLALKTYFPYNRSSDKNELPDDMVFGS</sequence>
<evidence type="ECO:0000313" key="2">
    <source>
        <dbReference type="EMBL" id="OQP45252.1"/>
    </source>
</evidence>
<dbReference type="PANTHER" id="PTHR30373:SF8">
    <property type="entry name" value="BLL7265 PROTEIN"/>
    <property type="match status" value="1"/>
</dbReference>
<dbReference type="InterPro" id="IPR007621">
    <property type="entry name" value="TPM_dom"/>
</dbReference>
<gene>
    <name evidence="2" type="ORF">A4R26_32400</name>
</gene>
<dbReference type="Gene3D" id="3.10.310.50">
    <property type="match status" value="1"/>
</dbReference>
<name>A0A1V9EGR6_9BACT</name>
<comment type="caution">
    <text evidence="2">The sequence shown here is derived from an EMBL/GenBank/DDBJ whole genome shotgun (WGS) entry which is preliminary data.</text>
</comment>
<feature type="domain" description="TPM" evidence="1">
    <location>
        <begin position="10"/>
        <end position="126"/>
    </location>
</feature>